<evidence type="ECO:0000313" key="11">
    <source>
        <dbReference type="Proteomes" id="UP001208570"/>
    </source>
</evidence>
<gene>
    <name evidence="10" type="ORF">LSH36_405g02019</name>
</gene>
<dbReference type="EMBL" id="JAODUP010000405">
    <property type="protein sequence ID" value="KAK2150441.1"/>
    <property type="molecule type" value="Genomic_DNA"/>
</dbReference>
<comment type="similarity">
    <text evidence="3">Belongs to the Integrator subunit 7 family.</text>
</comment>
<evidence type="ECO:0000256" key="4">
    <source>
        <dbReference type="ARBA" id="ARBA00015336"/>
    </source>
</evidence>
<dbReference type="GO" id="GO:0032039">
    <property type="term" value="C:integrator complex"/>
    <property type="evidence" value="ECO:0007669"/>
    <property type="project" value="InterPro"/>
</dbReference>
<dbReference type="InterPro" id="IPR054519">
    <property type="entry name" value="INTS7_C"/>
</dbReference>
<dbReference type="Pfam" id="PF22965">
    <property type="entry name" value="INTS7_C"/>
    <property type="match status" value="1"/>
</dbReference>
<evidence type="ECO:0000313" key="10">
    <source>
        <dbReference type="EMBL" id="KAK2150441.1"/>
    </source>
</evidence>
<proteinExistence type="inferred from homology"/>
<evidence type="ECO:0000256" key="1">
    <source>
        <dbReference type="ARBA" id="ARBA00004123"/>
    </source>
</evidence>
<dbReference type="InterPro" id="IPR016024">
    <property type="entry name" value="ARM-type_fold"/>
</dbReference>
<evidence type="ECO:0000256" key="6">
    <source>
        <dbReference type="ARBA" id="ARBA00023242"/>
    </source>
</evidence>
<evidence type="ECO:0000259" key="8">
    <source>
        <dbReference type="Pfam" id="PF24436"/>
    </source>
</evidence>
<evidence type="ECO:0000259" key="9">
    <source>
        <dbReference type="Pfam" id="PF24437"/>
    </source>
</evidence>
<evidence type="ECO:0000259" key="7">
    <source>
        <dbReference type="Pfam" id="PF22965"/>
    </source>
</evidence>
<keyword evidence="11" id="KW-1185">Reference proteome</keyword>
<feature type="domain" description="Integrator complex subunit 7 helical bundle" evidence="9">
    <location>
        <begin position="442"/>
        <end position="579"/>
    </location>
</feature>
<keyword evidence="5" id="KW-0963">Cytoplasm</keyword>
<keyword evidence="6" id="KW-0539">Nucleus</keyword>
<protein>
    <recommendedName>
        <fullName evidence="4">Integrator complex subunit 7</fullName>
    </recommendedName>
</protein>
<comment type="subcellular location">
    <subcellularLocation>
        <location evidence="2">Cytoplasm</location>
    </subcellularLocation>
    <subcellularLocation>
        <location evidence="1">Nucleus</location>
    </subcellularLocation>
</comment>
<dbReference type="GO" id="GO:0034472">
    <property type="term" value="P:snRNA 3'-end processing"/>
    <property type="evidence" value="ECO:0007669"/>
    <property type="project" value="TreeGrafter"/>
</dbReference>
<evidence type="ECO:0000256" key="2">
    <source>
        <dbReference type="ARBA" id="ARBA00004496"/>
    </source>
</evidence>
<reference evidence="10" key="1">
    <citation type="journal article" date="2023" name="Mol. Biol. Evol.">
        <title>Third-Generation Sequencing Reveals the Adaptive Role of the Epigenome in Three Deep-Sea Polychaetes.</title>
        <authorList>
            <person name="Perez M."/>
            <person name="Aroh O."/>
            <person name="Sun Y."/>
            <person name="Lan Y."/>
            <person name="Juniper S.K."/>
            <person name="Young C.R."/>
            <person name="Angers B."/>
            <person name="Qian P.Y."/>
        </authorList>
    </citation>
    <scope>NUCLEOTIDE SEQUENCE</scope>
    <source>
        <strain evidence="10">P08H-3</strain>
    </source>
</reference>
<dbReference type="InterPro" id="IPR033060">
    <property type="entry name" value="INTS7"/>
</dbReference>
<dbReference type="PANTHER" id="PTHR13322:SF2">
    <property type="entry name" value="INTEGRATOR COMPLEX SUBUNIT 7"/>
    <property type="match status" value="1"/>
</dbReference>
<accession>A0AAD9JD63</accession>
<dbReference type="Pfam" id="PF24437">
    <property type="entry name" value="INTS7_HB"/>
    <property type="match status" value="1"/>
</dbReference>
<dbReference type="GO" id="GO:0005737">
    <property type="term" value="C:cytoplasm"/>
    <property type="evidence" value="ECO:0007669"/>
    <property type="project" value="UniProtKB-SubCell"/>
</dbReference>
<feature type="domain" description="Integrator complex subunit 7 N-terminal" evidence="8">
    <location>
        <begin position="31"/>
        <end position="196"/>
    </location>
</feature>
<dbReference type="Pfam" id="PF24436">
    <property type="entry name" value="INTS7_N"/>
    <property type="match status" value="1"/>
</dbReference>
<evidence type="ECO:0000256" key="5">
    <source>
        <dbReference type="ARBA" id="ARBA00022490"/>
    </source>
</evidence>
<comment type="caution">
    <text evidence="10">The sequence shown here is derived from an EMBL/GenBank/DDBJ whole genome shotgun (WGS) entry which is preliminary data.</text>
</comment>
<sequence length="747" mass="82531">MVSKTKSSTHPSNKRSLDNDFRFEKTDFGVKRLRSAKPGEQCEAIVRFPRLFEKYPFPILINSAFLKLADLFRVGSNFLRHCILKVTQQSEKHLDRILNVDEFLRRIYMVMHSNDPVARAITLSIINGLDSRDAVEQEAAIFAALCFAAQSKNFANGICTKLEEMIKGLVTPVGMKLKLIPIFQHMHHDASMAKKVELLIQYLVSDSRKAIKIMALKDLLLLAHQSPHVWSENNIQVLCKTGLSTPYCGLKIGILKVLTALSGSVAVAKFSADPESEVLLFCNHCCYDTYLLMSAYGAQLFTHIAIHRAKGGDQSLVEDCGSVLDMMITLTNEPDKNADSARNIATGQGTVFTVLLATRPERLSLCHCLSALGSHHGDMMPSLVPDLLATLVNTSVVTLLLQATVCDGLSEESQSSIEHVLDTAGHWSAYKIARQATRYGHHHLASLIFGKLVNKVSSEHYNFWLTALKECCHGETCLHGNYTPTTITDFVKQVSEAEIHYHNGISALKAASTPTSPLEFHISYLENRTEMLEVLLQVVQVCCSFQTSPPPAIATSLAMTTRQDSHRCKHVVDQVTKDLPADGSCFGDSVCSLSKLAISPQPRSQNEPITVHYDTCLTLKVEGIIQHGKACHLYRTVKYVKLLIKSSQQSKTPSLSEGKVHENPTNDMVQTAEPSNDYFSINFLLSFPVPGLHLVELRKQVVDDSGATWCMGMPVKLLVKSYDEAVQTATATAVRSSATESSNNGWN</sequence>
<dbReference type="InterPro" id="IPR056516">
    <property type="entry name" value="INTS7_N"/>
</dbReference>
<dbReference type="InterPro" id="IPR056517">
    <property type="entry name" value="INTS7_HB"/>
</dbReference>
<dbReference type="Proteomes" id="UP001208570">
    <property type="component" value="Unassembled WGS sequence"/>
</dbReference>
<name>A0AAD9JD63_9ANNE</name>
<evidence type="ECO:0000256" key="3">
    <source>
        <dbReference type="ARBA" id="ARBA00008565"/>
    </source>
</evidence>
<dbReference type="SUPFAM" id="SSF48371">
    <property type="entry name" value="ARM repeat"/>
    <property type="match status" value="1"/>
</dbReference>
<dbReference type="PANTHER" id="PTHR13322">
    <property type="entry name" value="C1ORF73 PROTEIN"/>
    <property type="match status" value="1"/>
</dbReference>
<dbReference type="AlphaFoldDB" id="A0AAD9JD63"/>
<feature type="domain" description="Integrator complex subunit 7 C-terminal" evidence="7">
    <location>
        <begin position="595"/>
        <end position="709"/>
    </location>
</feature>
<organism evidence="10 11">
    <name type="scientific">Paralvinella palmiformis</name>
    <dbReference type="NCBI Taxonomy" id="53620"/>
    <lineage>
        <taxon>Eukaryota</taxon>
        <taxon>Metazoa</taxon>
        <taxon>Spiralia</taxon>
        <taxon>Lophotrochozoa</taxon>
        <taxon>Annelida</taxon>
        <taxon>Polychaeta</taxon>
        <taxon>Sedentaria</taxon>
        <taxon>Canalipalpata</taxon>
        <taxon>Terebellida</taxon>
        <taxon>Terebelliformia</taxon>
        <taxon>Alvinellidae</taxon>
        <taxon>Paralvinella</taxon>
    </lineage>
</organism>